<evidence type="ECO:0000256" key="1">
    <source>
        <dbReference type="ARBA" id="ARBA00004123"/>
    </source>
</evidence>
<evidence type="ECO:0000256" key="2">
    <source>
        <dbReference type="ARBA" id="ARBA00023125"/>
    </source>
</evidence>
<feature type="compositionally biased region" description="Polar residues" evidence="4">
    <location>
        <begin position="403"/>
        <end position="419"/>
    </location>
</feature>
<proteinExistence type="predicted"/>
<name>A0AAV5J3B5_9ROSI</name>
<dbReference type="SUPFAM" id="SSF46689">
    <property type="entry name" value="Homeodomain-like"/>
    <property type="match status" value="1"/>
</dbReference>
<feature type="compositionally biased region" description="Polar residues" evidence="4">
    <location>
        <begin position="1001"/>
        <end position="1018"/>
    </location>
</feature>
<dbReference type="SMART" id="SM00389">
    <property type="entry name" value="HOX"/>
    <property type="match status" value="1"/>
</dbReference>
<feature type="compositionally biased region" description="Basic residues" evidence="4">
    <location>
        <begin position="1056"/>
        <end position="1066"/>
    </location>
</feature>
<keyword evidence="3" id="KW-0539">Nucleus</keyword>
<dbReference type="PANTHER" id="PTHR33400:SF6">
    <property type="entry name" value="HOMEOBOX PROTEIN LUMINIDEPENDENS"/>
    <property type="match status" value="1"/>
</dbReference>
<feature type="compositionally biased region" description="Polar residues" evidence="4">
    <location>
        <begin position="452"/>
        <end position="464"/>
    </location>
</feature>
<dbReference type="GO" id="GO:0005634">
    <property type="term" value="C:nucleus"/>
    <property type="evidence" value="ECO:0007669"/>
    <property type="project" value="UniProtKB-SubCell"/>
</dbReference>
<feature type="region of interest" description="Disordered" evidence="4">
    <location>
        <begin position="449"/>
        <end position="469"/>
    </location>
</feature>
<accession>A0AAV5J3B5</accession>
<dbReference type="InterPro" id="IPR009057">
    <property type="entry name" value="Homeodomain-like_sf"/>
</dbReference>
<feature type="region of interest" description="Disordered" evidence="4">
    <location>
        <begin position="397"/>
        <end position="425"/>
    </location>
</feature>
<gene>
    <name evidence="6" type="ORF">SLEP1_g17028</name>
</gene>
<dbReference type="EMBL" id="BPVZ01000022">
    <property type="protein sequence ID" value="GKV04948.1"/>
    <property type="molecule type" value="Genomic_DNA"/>
</dbReference>
<reference evidence="6 7" key="1">
    <citation type="journal article" date="2021" name="Commun. Biol.">
        <title>The genome of Shorea leprosula (Dipterocarpaceae) highlights the ecological relevance of drought in aseasonal tropical rainforests.</title>
        <authorList>
            <person name="Ng K.K.S."/>
            <person name="Kobayashi M.J."/>
            <person name="Fawcett J.A."/>
            <person name="Hatakeyama M."/>
            <person name="Paape T."/>
            <person name="Ng C.H."/>
            <person name="Ang C.C."/>
            <person name="Tnah L.H."/>
            <person name="Lee C.T."/>
            <person name="Nishiyama T."/>
            <person name="Sese J."/>
            <person name="O'Brien M.J."/>
            <person name="Copetti D."/>
            <person name="Mohd Noor M.I."/>
            <person name="Ong R.C."/>
            <person name="Putra M."/>
            <person name="Sireger I.Z."/>
            <person name="Indrioko S."/>
            <person name="Kosugi Y."/>
            <person name="Izuno A."/>
            <person name="Isagi Y."/>
            <person name="Lee S.L."/>
            <person name="Shimizu K.K."/>
        </authorList>
    </citation>
    <scope>NUCLEOTIDE SEQUENCE [LARGE SCALE GENOMIC DNA]</scope>
    <source>
        <strain evidence="6">214</strain>
    </source>
</reference>
<dbReference type="GO" id="GO:0010228">
    <property type="term" value="P:vegetative to reproductive phase transition of meristem"/>
    <property type="evidence" value="ECO:0007669"/>
    <property type="project" value="TreeGrafter"/>
</dbReference>
<feature type="region of interest" description="Disordered" evidence="4">
    <location>
        <begin position="607"/>
        <end position="631"/>
    </location>
</feature>
<feature type="region of interest" description="Disordered" evidence="4">
    <location>
        <begin position="999"/>
        <end position="1066"/>
    </location>
</feature>
<dbReference type="Proteomes" id="UP001054252">
    <property type="component" value="Unassembled WGS sequence"/>
</dbReference>
<evidence type="ECO:0000259" key="5">
    <source>
        <dbReference type="PROSITE" id="PS50071"/>
    </source>
</evidence>
<keyword evidence="2 3" id="KW-0238">DNA-binding</keyword>
<dbReference type="Gene3D" id="1.10.10.60">
    <property type="entry name" value="Homeodomain-like"/>
    <property type="match status" value="1"/>
</dbReference>
<comment type="subcellular location">
    <subcellularLocation>
        <location evidence="1 3">Nucleus</location>
    </subcellularLocation>
</comment>
<organism evidence="6 7">
    <name type="scientific">Rubroshorea leprosula</name>
    <dbReference type="NCBI Taxonomy" id="152421"/>
    <lineage>
        <taxon>Eukaryota</taxon>
        <taxon>Viridiplantae</taxon>
        <taxon>Streptophyta</taxon>
        <taxon>Embryophyta</taxon>
        <taxon>Tracheophyta</taxon>
        <taxon>Spermatophyta</taxon>
        <taxon>Magnoliopsida</taxon>
        <taxon>eudicotyledons</taxon>
        <taxon>Gunneridae</taxon>
        <taxon>Pentapetalae</taxon>
        <taxon>rosids</taxon>
        <taxon>malvids</taxon>
        <taxon>Malvales</taxon>
        <taxon>Dipterocarpaceae</taxon>
        <taxon>Rubroshorea</taxon>
    </lineage>
</organism>
<evidence type="ECO:0000256" key="4">
    <source>
        <dbReference type="SAM" id="MobiDB-lite"/>
    </source>
</evidence>
<feature type="compositionally biased region" description="Polar residues" evidence="4">
    <location>
        <begin position="772"/>
        <end position="782"/>
    </location>
</feature>
<evidence type="ECO:0000256" key="3">
    <source>
        <dbReference type="PROSITE-ProRule" id="PRU00108"/>
    </source>
</evidence>
<comment type="caution">
    <text evidence="6">The sequence shown here is derived from an EMBL/GenBank/DDBJ whole genome shotgun (WGS) entry which is preliminary data.</text>
</comment>
<feature type="compositionally biased region" description="Polar residues" evidence="4">
    <location>
        <begin position="925"/>
        <end position="948"/>
    </location>
</feature>
<sequence length="1066" mass="117633">MMDALKENLEEVEIGSSVDSIQKLLESQRELFHSQIDQLRNVVVKQCQLTGVNPLAQEMAAGALSIKIGKRPRDLLNPKAIQYMQGLFAIKDAISKKESREISALFGVTVTQVRDFFASQRTRVRKQVRLSREKAIRYNASKGPSVAVSDVTTPVEPVPLDLVGPVSAEEAPSCSTQEDALPGLDESDRHFVENIFHVMRKEETFSGQGKLLEWILKIQNSTVLSWFLTKGGVMILVTWLTQAAIEEQTTILAIILRVLCHLPLHKALPEHMSAVLHSVNRLRFYRTSDISNRARMLLSRWSKIFARSQTMKKPNGLKSSAEAQNELLLKQSINEIMGDESWQSNVDNAEGVLVPSNVRKLDSPQTLKLLPAPTDDSTRKHILGASASYNRERRKVQLVEQPGQKTSGKSSQATRTAPVNQGRPMSADDIQKAKMRALYMQSKSGKAVCLPNGTNEGKTETLNKSSSTPITISSPLSVSHALLKPDEPKKPVMLPTKTSNRLETLDQSQKVNSLEPPWENCKTFSSMESLDQNQKIDSQESPQEKCKTFNRMETLDQNQKLDSQEPPWEKCKKVQIPWWTPPEIKLHDPWRVGDGENSKEIDVQKNRNRREKETTYNTVQEIPSNPKEPWDLEMDYDDTLTPEIPTEQPPDIDGSETQVVHEGHVNGAAVAQAPSSSQIGCTIAAEPDLELLAVLLKNPDLVFALTSGNSANLTSQETVKLLDMIKSGGAGLAANLNSFGNKVAEKVEVSLPSPTPPSNPGTSGGRPETVRNPFSQQSSMRSSRIAPTASTVEKLLASGSVLPHIPPTDITAAQQQGNAPTLAQQLVAAMTQLLPQSNVGLVPETQQPPVVPSAIMQKPVTDVTLTMKNQPIVPAYVPSLHAAGGPSLRVETTSNIKPSLPLSIAPTAAEKSHTPFSVPAYLSRPQAQSQPSLASDPSFTHVYSSRPPSGNIDAVTDPWRIRQGLASNPYSQAIQNNYNTSMGGPVQRQLRAGPQWEGNEYVSNQGFESWSPDNSPTRSPGYVSERNMEPGTNPGWGYRPENSWQQSSGYWDHNRQGNRRWRDRRR</sequence>
<keyword evidence="3" id="KW-0371">Homeobox</keyword>
<dbReference type="GO" id="GO:0003677">
    <property type="term" value="F:DNA binding"/>
    <property type="evidence" value="ECO:0007669"/>
    <property type="project" value="UniProtKB-UniRule"/>
</dbReference>
<feature type="domain" description="Homeobox" evidence="5">
    <location>
        <begin position="67"/>
        <end position="127"/>
    </location>
</feature>
<protein>
    <recommendedName>
        <fullName evidence="5">Homeobox domain-containing protein</fullName>
    </recommendedName>
</protein>
<feature type="DNA-binding region" description="Homeobox" evidence="3">
    <location>
        <begin position="69"/>
        <end position="128"/>
    </location>
</feature>
<evidence type="ECO:0000313" key="7">
    <source>
        <dbReference type="Proteomes" id="UP001054252"/>
    </source>
</evidence>
<dbReference type="AlphaFoldDB" id="A0AAV5J3B5"/>
<dbReference type="PANTHER" id="PTHR33400">
    <property type="entry name" value="ZINC FINGER CCCH DOMAIN-CONTAINING PROTEIN 6-RELATED"/>
    <property type="match status" value="1"/>
</dbReference>
<feature type="region of interest" description="Disordered" evidence="4">
    <location>
        <begin position="748"/>
        <end position="789"/>
    </location>
</feature>
<feature type="region of interest" description="Disordered" evidence="4">
    <location>
        <begin position="923"/>
        <end position="951"/>
    </location>
</feature>
<dbReference type="PROSITE" id="PS50071">
    <property type="entry name" value="HOMEOBOX_2"/>
    <property type="match status" value="1"/>
</dbReference>
<keyword evidence="7" id="KW-1185">Reference proteome</keyword>
<evidence type="ECO:0000313" key="6">
    <source>
        <dbReference type="EMBL" id="GKV04948.1"/>
    </source>
</evidence>
<dbReference type="InterPro" id="IPR001356">
    <property type="entry name" value="HD"/>
</dbReference>